<reference evidence="2 3" key="1">
    <citation type="submission" date="2019-02" db="EMBL/GenBank/DDBJ databases">
        <title>Arundinibacter roseus gen. nov., sp. nov., a new member of the family Cytophagaceae.</title>
        <authorList>
            <person name="Szuroczki S."/>
            <person name="Khayer B."/>
            <person name="Sproer C."/>
            <person name="Toumi M."/>
            <person name="Szabo A."/>
            <person name="Felfoldi T."/>
            <person name="Schumann P."/>
            <person name="Toth E."/>
        </authorList>
    </citation>
    <scope>NUCLEOTIDE SEQUENCE [LARGE SCALE GENOMIC DNA]</scope>
    <source>
        <strain evidence="2 3">DMA-k-7a</strain>
    </source>
</reference>
<dbReference type="OrthoDB" id="893763at2"/>
<accession>A0A4R4K9U0</accession>
<protein>
    <submittedName>
        <fullName evidence="2">Uncharacterized protein</fullName>
    </submittedName>
</protein>
<proteinExistence type="predicted"/>
<keyword evidence="1" id="KW-0472">Membrane</keyword>
<evidence type="ECO:0000313" key="2">
    <source>
        <dbReference type="EMBL" id="TDB64617.1"/>
    </source>
</evidence>
<evidence type="ECO:0000313" key="3">
    <source>
        <dbReference type="Proteomes" id="UP000295706"/>
    </source>
</evidence>
<keyword evidence="1" id="KW-1133">Transmembrane helix</keyword>
<keyword evidence="3" id="KW-1185">Reference proteome</keyword>
<dbReference type="EMBL" id="SMJU01000007">
    <property type="protein sequence ID" value="TDB64617.1"/>
    <property type="molecule type" value="Genomic_DNA"/>
</dbReference>
<name>A0A4R4K9U0_9BACT</name>
<sequence>MKNKQIRLEDLKREVPFKVPEGYFEELPSIIQARIPEKSQESPLISWSWQRSVALAGALSLFIALIWITYPQQQGPIGQDTLSQVSDEAILEYLESEDISYYDLSENGVVQKAFGTDSTVIHYLDGLDDATLMNQLDDALLLEESIL</sequence>
<evidence type="ECO:0000256" key="1">
    <source>
        <dbReference type="SAM" id="Phobius"/>
    </source>
</evidence>
<dbReference type="RefSeq" id="WP_132118339.1">
    <property type="nucleotide sequence ID" value="NZ_SMJU01000007.1"/>
</dbReference>
<dbReference type="Proteomes" id="UP000295706">
    <property type="component" value="Unassembled WGS sequence"/>
</dbReference>
<comment type="caution">
    <text evidence="2">The sequence shown here is derived from an EMBL/GenBank/DDBJ whole genome shotgun (WGS) entry which is preliminary data.</text>
</comment>
<keyword evidence="1" id="KW-0812">Transmembrane</keyword>
<organism evidence="2 3">
    <name type="scientific">Arundinibacter roseus</name>
    <dbReference type="NCBI Taxonomy" id="2070510"/>
    <lineage>
        <taxon>Bacteria</taxon>
        <taxon>Pseudomonadati</taxon>
        <taxon>Bacteroidota</taxon>
        <taxon>Cytophagia</taxon>
        <taxon>Cytophagales</taxon>
        <taxon>Spirosomataceae</taxon>
        <taxon>Arundinibacter</taxon>
    </lineage>
</organism>
<feature type="transmembrane region" description="Helical" evidence="1">
    <location>
        <begin position="52"/>
        <end position="70"/>
    </location>
</feature>
<gene>
    <name evidence="2" type="ORF">EZE20_13175</name>
</gene>
<dbReference type="AlphaFoldDB" id="A0A4R4K9U0"/>